<dbReference type="Proteomes" id="UP000772434">
    <property type="component" value="Unassembled WGS sequence"/>
</dbReference>
<evidence type="ECO:0000313" key="1">
    <source>
        <dbReference type="EMBL" id="KAF9072537.1"/>
    </source>
</evidence>
<comment type="caution">
    <text evidence="1">The sequence shown here is derived from an EMBL/GenBank/DDBJ whole genome shotgun (WGS) entry which is preliminary data.</text>
</comment>
<keyword evidence="2" id="KW-1185">Reference proteome</keyword>
<proteinExistence type="predicted"/>
<evidence type="ECO:0000313" key="2">
    <source>
        <dbReference type="Proteomes" id="UP000772434"/>
    </source>
</evidence>
<dbReference type="OrthoDB" id="3246270at2759"/>
<gene>
    <name evidence="1" type="ORF">BDP27DRAFT_395697</name>
</gene>
<dbReference type="EMBL" id="JADNRY010000023">
    <property type="protein sequence ID" value="KAF9072537.1"/>
    <property type="molecule type" value="Genomic_DNA"/>
</dbReference>
<reference evidence="1" key="1">
    <citation type="submission" date="2020-11" db="EMBL/GenBank/DDBJ databases">
        <authorList>
            <consortium name="DOE Joint Genome Institute"/>
            <person name="Ahrendt S."/>
            <person name="Riley R."/>
            <person name="Andreopoulos W."/>
            <person name="Labutti K."/>
            <person name="Pangilinan J."/>
            <person name="Ruiz-Duenas F.J."/>
            <person name="Barrasa J.M."/>
            <person name="Sanchez-Garcia M."/>
            <person name="Camarero S."/>
            <person name="Miyauchi S."/>
            <person name="Serrano A."/>
            <person name="Linde D."/>
            <person name="Babiker R."/>
            <person name="Drula E."/>
            <person name="Ayuso-Fernandez I."/>
            <person name="Pacheco R."/>
            <person name="Padilla G."/>
            <person name="Ferreira P."/>
            <person name="Barriuso J."/>
            <person name="Kellner H."/>
            <person name="Castanera R."/>
            <person name="Alfaro M."/>
            <person name="Ramirez L."/>
            <person name="Pisabarro A.G."/>
            <person name="Kuo A."/>
            <person name="Tritt A."/>
            <person name="Lipzen A."/>
            <person name="He G."/>
            <person name="Yan M."/>
            <person name="Ng V."/>
            <person name="Cullen D."/>
            <person name="Martin F."/>
            <person name="Rosso M.-N."/>
            <person name="Henrissat B."/>
            <person name="Hibbett D."/>
            <person name="Martinez A.T."/>
            <person name="Grigoriev I.V."/>
        </authorList>
    </citation>
    <scope>NUCLEOTIDE SEQUENCE</scope>
    <source>
        <strain evidence="1">AH 40177</strain>
    </source>
</reference>
<organism evidence="1 2">
    <name type="scientific">Rhodocollybia butyracea</name>
    <dbReference type="NCBI Taxonomy" id="206335"/>
    <lineage>
        <taxon>Eukaryota</taxon>
        <taxon>Fungi</taxon>
        <taxon>Dikarya</taxon>
        <taxon>Basidiomycota</taxon>
        <taxon>Agaricomycotina</taxon>
        <taxon>Agaricomycetes</taxon>
        <taxon>Agaricomycetidae</taxon>
        <taxon>Agaricales</taxon>
        <taxon>Marasmiineae</taxon>
        <taxon>Omphalotaceae</taxon>
        <taxon>Rhodocollybia</taxon>
    </lineage>
</organism>
<name>A0A9P5Q1S6_9AGAR</name>
<sequence>MLEEDKEFERLVWDNVPSVPGLVHGTPPGHQLYKMVAKSSTQSTFSVNVDTSAANISSIITSYRPPSDMNWPIVTTGDTTGEHVLAQLRSISTDPQKPVATLSIFKVPHHGSQRNSHAVDRFSINDRGTEKVEFFFLALSAWYLGSEDFAHRMNRPVDPVLAQFRDRVYLSRVWDWVAVSDPGKVDTPAFGPAMDSAFEIFQSYLEVYSFRYPPLNLALNGANWGDWITFTNLLLDRFRTIEQSIRDGNPTFPTGYVSQLTSPSGRKFLVNQVKQTAGAHGPYVYGVPWSLVDNSMNSLNYDPFTLLQLVSKIVQFYERFDARNYVISANRLKHNHPNPTVIAAIMAAAFSRNDNSIRRIFVTDPWALNIEEIIYYLGYLEPTVTRDRWRDRVRLFYLEEDYVAAVPIDTTTDVPGCTEFRIDEATDLTEVRFELHNQFSRVNAYNTPFSTWLTRSSFAVSILDPTSPTTPFGWLTIVNNPLRFDLVTQSQNPPLVELSRTGPSPVQKDSTLNKSLYSMSLSGSPLLTIADIIFLQRGEWYQLAIGQDVLCYTRDDTTGRIDLNFQPREPPPAGIARLQFETQFQPPNASLARQHAFGLSSNASPLTLYLQAVGFNGNPDQISIAGVAGSIAGFELVLGFFSLIPSSILSEIELPTWLVNSDGTTVTFEPTPIGTDVQEAKLIAVVPAALKSVSIGGLNFGMKSVFLHLVETNSWTGEPYVIKLCMDLFLGVGQSGLSISLEVTKDTTGQVSLTFTGAPSSLSLEAVFGKLGFTAPTTLLFPFNGPDAMSGMPDLVGFTFVVPCAGASVVSLKNIFAQVTDSNWHPWEDILPENFWPKDSTVTVAGIITQPQSTATLAVGLQIGFSIPLVKSTANVLLDVSYWPIKSNNRDPTQRSKLRMRIDPESTLPAPTIDDILRALGGFSWSTVTTAIPLLQQLTAAVSITNVVVELERAPTGGPVIALFSISALISNLKLIPKLTVEKAVLDLTYTGSSWRAQIETTILFADQYRCRTLLILPTKDVAGKFEFVNLDDAFTFGAFVKEIDPTIDITAIPVIGSETLASISLGSFSLTATFVGNSLSVTSFAVEIAWDTSSIKQLNVSNNRLTINWSRRPFPNIPAIVGQVDPSSGGTENSWRLNWEGLLSDNWILSAGFQFSRLKLDSQPSKSELVLAGSILSLSDTDVSAADLTNSLTGDGTGPSSLWQGSMPSDSYFSMRELAVNCMLGEDQVYGIGAKAIWGQGGSGSAVLVVRGIQPVNPNDSHWAFMLAVAVDNFRFKDLTSDVDLGQAVDNNLVRFSRV</sequence>
<accession>A0A9P5Q1S6</accession>
<protein>
    <submittedName>
        <fullName evidence="1">Uncharacterized protein</fullName>
    </submittedName>
</protein>